<evidence type="ECO:0000256" key="1">
    <source>
        <dbReference type="SAM" id="MobiDB-lite"/>
    </source>
</evidence>
<reference evidence="2" key="1">
    <citation type="submission" date="2022-03" db="EMBL/GenBank/DDBJ databases">
        <authorList>
            <person name="Martin H S."/>
        </authorList>
    </citation>
    <scope>NUCLEOTIDE SEQUENCE</scope>
</reference>
<sequence>MGIVQSPSWPLRSGGGSCAQLDPRVGPLDPCIRGRARGRAGGRPPPLAAQPPRSVNFGTSRALSAARSLPTAYKFAARQLSAGACGPVGA</sequence>
<keyword evidence="3" id="KW-1185">Reference proteome</keyword>
<evidence type="ECO:0000313" key="3">
    <source>
        <dbReference type="Proteomes" id="UP000837857"/>
    </source>
</evidence>
<name>A0ABN8IV26_9NEOP</name>
<protein>
    <submittedName>
        <fullName evidence="2">Uncharacterized protein</fullName>
    </submittedName>
</protein>
<evidence type="ECO:0000313" key="2">
    <source>
        <dbReference type="EMBL" id="CAH2068078.1"/>
    </source>
</evidence>
<organism evidence="2 3">
    <name type="scientific">Iphiclides podalirius</name>
    <name type="common">scarce swallowtail</name>
    <dbReference type="NCBI Taxonomy" id="110791"/>
    <lineage>
        <taxon>Eukaryota</taxon>
        <taxon>Metazoa</taxon>
        <taxon>Ecdysozoa</taxon>
        <taxon>Arthropoda</taxon>
        <taxon>Hexapoda</taxon>
        <taxon>Insecta</taxon>
        <taxon>Pterygota</taxon>
        <taxon>Neoptera</taxon>
        <taxon>Endopterygota</taxon>
        <taxon>Lepidoptera</taxon>
        <taxon>Glossata</taxon>
        <taxon>Ditrysia</taxon>
        <taxon>Papilionoidea</taxon>
        <taxon>Papilionidae</taxon>
        <taxon>Papilioninae</taxon>
        <taxon>Iphiclides</taxon>
    </lineage>
</organism>
<feature type="region of interest" description="Disordered" evidence="1">
    <location>
        <begin position="1"/>
        <end position="55"/>
    </location>
</feature>
<dbReference type="EMBL" id="OW152817">
    <property type="protein sequence ID" value="CAH2068078.1"/>
    <property type="molecule type" value="Genomic_DNA"/>
</dbReference>
<feature type="non-terminal residue" evidence="2">
    <location>
        <position position="90"/>
    </location>
</feature>
<gene>
    <name evidence="2" type="ORF">IPOD504_LOCUS14015</name>
</gene>
<proteinExistence type="predicted"/>
<dbReference type="Proteomes" id="UP000837857">
    <property type="component" value="Chromosome 5"/>
</dbReference>
<accession>A0ABN8IV26</accession>